<evidence type="ECO:0000259" key="5">
    <source>
        <dbReference type="PROSITE" id="PS50857"/>
    </source>
</evidence>
<keyword evidence="7" id="KW-1185">Reference proteome</keyword>
<dbReference type="InterPro" id="IPR051403">
    <property type="entry name" value="NosZ/Cyto_c_oxidase_sub2"/>
</dbReference>
<feature type="transmembrane region" description="Helical" evidence="4">
    <location>
        <begin position="21"/>
        <end position="41"/>
    </location>
</feature>
<evidence type="ECO:0000313" key="6">
    <source>
        <dbReference type="EMBL" id="MBR0800880.1"/>
    </source>
</evidence>
<dbReference type="Gene3D" id="2.60.40.420">
    <property type="entry name" value="Cupredoxins - blue copper proteins"/>
    <property type="match status" value="1"/>
</dbReference>
<keyword evidence="4" id="KW-0472">Membrane</keyword>
<evidence type="ECO:0000256" key="1">
    <source>
        <dbReference type="ARBA" id="ARBA00004196"/>
    </source>
</evidence>
<dbReference type="InterPro" id="IPR001505">
    <property type="entry name" value="Copper_CuA"/>
</dbReference>
<evidence type="ECO:0000256" key="3">
    <source>
        <dbReference type="ARBA" id="ARBA00023008"/>
    </source>
</evidence>
<comment type="caution">
    <text evidence="6">The sequence shown here is derived from an EMBL/GenBank/DDBJ whole genome shotgun (WGS) entry which is preliminary data.</text>
</comment>
<reference evidence="7" key="1">
    <citation type="journal article" date="2021" name="ISME J.">
        <title>Evolutionary origin and ecological implication of a unique nif island in free-living Bradyrhizobium lineages.</title>
        <authorList>
            <person name="Tao J."/>
        </authorList>
    </citation>
    <scope>NUCLEOTIDE SEQUENCE [LARGE SCALE GENOMIC DNA]</scope>
    <source>
        <strain evidence="7">SZCCT0434</strain>
    </source>
</reference>
<dbReference type="RefSeq" id="WP_212495107.1">
    <property type="nucleotide sequence ID" value="NZ_JAFCJH010000064.1"/>
</dbReference>
<keyword evidence="4" id="KW-0812">Transmembrane</keyword>
<dbReference type="PROSITE" id="PS00078">
    <property type="entry name" value="COX2"/>
    <property type="match status" value="1"/>
</dbReference>
<dbReference type="SUPFAM" id="SSF49503">
    <property type="entry name" value="Cupredoxins"/>
    <property type="match status" value="1"/>
</dbReference>
<evidence type="ECO:0000256" key="4">
    <source>
        <dbReference type="SAM" id="Phobius"/>
    </source>
</evidence>
<evidence type="ECO:0000256" key="2">
    <source>
        <dbReference type="ARBA" id="ARBA00022723"/>
    </source>
</evidence>
<protein>
    <submittedName>
        <fullName evidence="6">Cytochrome C oxidase subunit II</fullName>
    </submittedName>
</protein>
<dbReference type="PANTHER" id="PTHR42838:SF2">
    <property type="entry name" value="NITROUS-OXIDE REDUCTASE"/>
    <property type="match status" value="1"/>
</dbReference>
<gene>
    <name evidence="6" type="ORF">JQ615_36515</name>
</gene>
<dbReference type="InterPro" id="IPR002429">
    <property type="entry name" value="CcO_II-like_C"/>
</dbReference>
<feature type="domain" description="Cytochrome oxidase subunit II copper A binding" evidence="5">
    <location>
        <begin position="77"/>
        <end position="179"/>
    </location>
</feature>
<dbReference type="Proteomes" id="UP001315278">
    <property type="component" value="Unassembled WGS sequence"/>
</dbReference>
<sequence length="187" mass="20145">MTTDTEHSLGEAVAQRIERRWATLSIVTVGLLVGMAAYIGIHQATMPQGRVETADPRTLHISGEFIESNLGSAVEADGSVTVRAIGQQYSFTPQCVVVPAETPITFRATSADVVHGFLIEGTNINTMLVPGYVSELPVRFKASGEHVMPCQEFCGIGHQGMWGKVKVVDKAAFLNMAAAKRRLTCVD</sequence>
<dbReference type="EMBL" id="JAFCJH010000064">
    <property type="protein sequence ID" value="MBR0800880.1"/>
    <property type="molecule type" value="Genomic_DNA"/>
</dbReference>
<accession>A0ABS5FVR9</accession>
<comment type="subcellular location">
    <subcellularLocation>
        <location evidence="1">Cell envelope</location>
    </subcellularLocation>
</comment>
<evidence type="ECO:0000313" key="7">
    <source>
        <dbReference type="Proteomes" id="UP001315278"/>
    </source>
</evidence>
<dbReference type="Pfam" id="PF00116">
    <property type="entry name" value="COX2"/>
    <property type="match status" value="1"/>
</dbReference>
<keyword evidence="3" id="KW-0186">Copper</keyword>
<dbReference type="PROSITE" id="PS50857">
    <property type="entry name" value="COX2_CUA"/>
    <property type="match status" value="1"/>
</dbReference>
<dbReference type="InterPro" id="IPR008972">
    <property type="entry name" value="Cupredoxin"/>
</dbReference>
<keyword evidence="2" id="KW-0479">Metal-binding</keyword>
<name>A0ABS5FVR9_9BRAD</name>
<dbReference type="PANTHER" id="PTHR42838">
    <property type="entry name" value="CYTOCHROME C OXIDASE SUBUNIT II"/>
    <property type="match status" value="1"/>
</dbReference>
<proteinExistence type="predicted"/>
<keyword evidence="4" id="KW-1133">Transmembrane helix</keyword>
<organism evidence="6 7">
    <name type="scientific">Bradyrhizobium jicamae</name>
    <dbReference type="NCBI Taxonomy" id="280332"/>
    <lineage>
        <taxon>Bacteria</taxon>
        <taxon>Pseudomonadati</taxon>
        <taxon>Pseudomonadota</taxon>
        <taxon>Alphaproteobacteria</taxon>
        <taxon>Hyphomicrobiales</taxon>
        <taxon>Nitrobacteraceae</taxon>
        <taxon>Bradyrhizobium</taxon>
    </lineage>
</organism>